<feature type="non-terminal residue" evidence="2">
    <location>
        <position position="1"/>
    </location>
</feature>
<dbReference type="EMBL" id="OW152831">
    <property type="protein sequence ID" value="CAH2049658.1"/>
    <property type="molecule type" value="Genomic_DNA"/>
</dbReference>
<proteinExistence type="predicted"/>
<dbReference type="Proteomes" id="UP000837857">
    <property type="component" value="Chromosome 19"/>
</dbReference>
<name>A0ABN8IAF7_9NEOP</name>
<evidence type="ECO:0000313" key="2">
    <source>
        <dbReference type="EMBL" id="CAH2049658.1"/>
    </source>
</evidence>
<protein>
    <submittedName>
        <fullName evidence="2">Uncharacterized protein</fullName>
    </submittedName>
</protein>
<evidence type="ECO:0000313" key="3">
    <source>
        <dbReference type="Proteomes" id="UP000837857"/>
    </source>
</evidence>
<feature type="region of interest" description="Disordered" evidence="1">
    <location>
        <begin position="227"/>
        <end position="246"/>
    </location>
</feature>
<gene>
    <name evidence="2" type="ORF">IPOD504_LOCUS6989</name>
</gene>
<reference evidence="2" key="1">
    <citation type="submission" date="2022-03" db="EMBL/GenBank/DDBJ databases">
        <authorList>
            <person name="Martin H S."/>
        </authorList>
    </citation>
    <scope>NUCLEOTIDE SEQUENCE</scope>
</reference>
<keyword evidence="3" id="KW-1185">Reference proteome</keyword>
<accession>A0ABN8IAF7</accession>
<feature type="region of interest" description="Disordered" evidence="1">
    <location>
        <begin position="123"/>
        <end position="143"/>
    </location>
</feature>
<organism evidence="2 3">
    <name type="scientific">Iphiclides podalirius</name>
    <name type="common">scarce swallowtail</name>
    <dbReference type="NCBI Taxonomy" id="110791"/>
    <lineage>
        <taxon>Eukaryota</taxon>
        <taxon>Metazoa</taxon>
        <taxon>Ecdysozoa</taxon>
        <taxon>Arthropoda</taxon>
        <taxon>Hexapoda</taxon>
        <taxon>Insecta</taxon>
        <taxon>Pterygota</taxon>
        <taxon>Neoptera</taxon>
        <taxon>Endopterygota</taxon>
        <taxon>Lepidoptera</taxon>
        <taxon>Glossata</taxon>
        <taxon>Ditrysia</taxon>
        <taxon>Papilionoidea</taxon>
        <taxon>Papilionidae</taxon>
        <taxon>Papilioninae</taxon>
        <taxon>Iphiclides</taxon>
    </lineage>
</organism>
<sequence>MSGRLRRAVQLRTTYSHPDSVVRSITGSGTVARSRTDSGTVTRSIKERGTVASHVQSARYSRFARTVVQAHGGPVVRSITGSGTVARSRPDSGTVARSIKERGTAASHVQLCRRTEGLSCVRSPGAVQSRGRGQIAVQSRGRSKSAVQPLRTYSCAGARRAVFDHRRSITGSGTVARSIKERGTVARHVQLCRRTEGLSCVRSPGAVQSRGRSKSAVQPLRTYSYSCRRSRPDSGTVARSIKESRGTYSSAGARRACRAFDHGSGTVARSRPDSGTVARSIKERGTVARHVQLCRRTEGLSCVRSPGAVQSRGRGQIAVQSRGRSKSAVQSRGTYSCAGARRACRAFDHRERYSRAVEAR</sequence>
<evidence type="ECO:0000256" key="1">
    <source>
        <dbReference type="SAM" id="MobiDB-lite"/>
    </source>
</evidence>